<name>A0A8R7P431_TRIUA</name>
<dbReference type="EnsemblPlants" id="TuG1812G0100002068.01.T01">
    <property type="protein sequence ID" value="TuG1812G0100002068.01.T01"/>
    <property type="gene ID" value="TuG1812G0100002068.01"/>
</dbReference>
<reference evidence="2" key="3">
    <citation type="submission" date="2022-06" db="UniProtKB">
        <authorList>
            <consortium name="EnsemblPlants"/>
        </authorList>
    </citation>
    <scope>IDENTIFICATION</scope>
</reference>
<dbReference type="Gramene" id="TuG1812G0100002068.01.T01">
    <property type="protein sequence ID" value="TuG1812G0100002068.01.T01"/>
    <property type="gene ID" value="TuG1812G0100002068.01"/>
</dbReference>
<reference evidence="2" key="2">
    <citation type="submission" date="2018-03" db="EMBL/GenBank/DDBJ databases">
        <title>The Triticum urartu genome reveals the dynamic nature of wheat genome evolution.</title>
        <authorList>
            <person name="Ling H."/>
            <person name="Ma B."/>
            <person name="Shi X."/>
            <person name="Liu H."/>
            <person name="Dong L."/>
            <person name="Sun H."/>
            <person name="Cao Y."/>
            <person name="Gao Q."/>
            <person name="Zheng S."/>
            <person name="Li Y."/>
            <person name="Yu Y."/>
            <person name="Du H."/>
            <person name="Qi M."/>
            <person name="Li Y."/>
            <person name="Yu H."/>
            <person name="Cui Y."/>
            <person name="Wang N."/>
            <person name="Chen C."/>
            <person name="Wu H."/>
            <person name="Zhao Y."/>
            <person name="Zhang J."/>
            <person name="Li Y."/>
            <person name="Zhou W."/>
            <person name="Zhang B."/>
            <person name="Hu W."/>
            <person name="Eijk M."/>
            <person name="Tang J."/>
            <person name="Witsenboer H."/>
            <person name="Zhao S."/>
            <person name="Li Z."/>
            <person name="Zhang A."/>
            <person name="Wang D."/>
            <person name="Liang C."/>
        </authorList>
    </citation>
    <scope>NUCLEOTIDE SEQUENCE [LARGE SCALE GENOMIC DNA]</scope>
    <source>
        <strain evidence="2">cv. G1812</strain>
    </source>
</reference>
<feature type="compositionally biased region" description="Polar residues" evidence="1">
    <location>
        <begin position="96"/>
        <end position="108"/>
    </location>
</feature>
<dbReference type="Proteomes" id="UP000015106">
    <property type="component" value="Chromosome 1"/>
</dbReference>
<feature type="region of interest" description="Disordered" evidence="1">
    <location>
        <begin position="81"/>
        <end position="155"/>
    </location>
</feature>
<organism evidence="2 3">
    <name type="scientific">Triticum urartu</name>
    <name type="common">Red wild einkorn</name>
    <name type="synonym">Crithodium urartu</name>
    <dbReference type="NCBI Taxonomy" id="4572"/>
    <lineage>
        <taxon>Eukaryota</taxon>
        <taxon>Viridiplantae</taxon>
        <taxon>Streptophyta</taxon>
        <taxon>Embryophyta</taxon>
        <taxon>Tracheophyta</taxon>
        <taxon>Spermatophyta</taxon>
        <taxon>Magnoliopsida</taxon>
        <taxon>Liliopsida</taxon>
        <taxon>Poales</taxon>
        <taxon>Poaceae</taxon>
        <taxon>BOP clade</taxon>
        <taxon>Pooideae</taxon>
        <taxon>Triticodae</taxon>
        <taxon>Triticeae</taxon>
        <taxon>Triticinae</taxon>
        <taxon>Triticum</taxon>
    </lineage>
</organism>
<proteinExistence type="predicted"/>
<dbReference type="AlphaFoldDB" id="A0A8R7P431"/>
<protein>
    <submittedName>
        <fullName evidence="2">Uncharacterized protein</fullName>
    </submittedName>
</protein>
<feature type="compositionally biased region" description="Low complexity" evidence="1">
    <location>
        <begin position="109"/>
        <end position="130"/>
    </location>
</feature>
<evidence type="ECO:0000256" key="1">
    <source>
        <dbReference type="SAM" id="MobiDB-lite"/>
    </source>
</evidence>
<feature type="compositionally biased region" description="Polar residues" evidence="1">
    <location>
        <begin position="31"/>
        <end position="47"/>
    </location>
</feature>
<sequence length="166" mass="17886">MHAVTWQSVAIRTFDQDGSSSHSLPPAPPNFGTQPKQPQKNSKTTQELAADSTPFPSFLRVFVGRQPWTAATTATTTVAAGSWRGTGSGWARAWSRHSSSPWNGSPAFTSTPWTTRMTTTLRRPRIAPSCSPAPRPSPSTTTTDPGPPPPSPRCEQNMMALAQDKL</sequence>
<evidence type="ECO:0000313" key="3">
    <source>
        <dbReference type="Proteomes" id="UP000015106"/>
    </source>
</evidence>
<accession>A0A8R7P431</accession>
<feature type="region of interest" description="Disordered" evidence="1">
    <location>
        <begin position="15"/>
        <end position="51"/>
    </location>
</feature>
<keyword evidence="3" id="KW-1185">Reference proteome</keyword>
<evidence type="ECO:0000313" key="2">
    <source>
        <dbReference type="EnsemblPlants" id="TuG1812G0100002068.01.T01"/>
    </source>
</evidence>
<reference evidence="3" key="1">
    <citation type="journal article" date="2013" name="Nature">
        <title>Draft genome of the wheat A-genome progenitor Triticum urartu.</title>
        <authorList>
            <person name="Ling H.Q."/>
            <person name="Zhao S."/>
            <person name="Liu D."/>
            <person name="Wang J."/>
            <person name="Sun H."/>
            <person name="Zhang C."/>
            <person name="Fan H."/>
            <person name="Li D."/>
            <person name="Dong L."/>
            <person name="Tao Y."/>
            <person name="Gao C."/>
            <person name="Wu H."/>
            <person name="Li Y."/>
            <person name="Cui Y."/>
            <person name="Guo X."/>
            <person name="Zheng S."/>
            <person name="Wang B."/>
            <person name="Yu K."/>
            <person name="Liang Q."/>
            <person name="Yang W."/>
            <person name="Lou X."/>
            <person name="Chen J."/>
            <person name="Feng M."/>
            <person name="Jian J."/>
            <person name="Zhang X."/>
            <person name="Luo G."/>
            <person name="Jiang Y."/>
            <person name="Liu J."/>
            <person name="Wang Z."/>
            <person name="Sha Y."/>
            <person name="Zhang B."/>
            <person name="Wu H."/>
            <person name="Tang D."/>
            <person name="Shen Q."/>
            <person name="Xue P."/>
            <person name="Zou S."/>
            <person name="Wang X."/>
            <person name="Liu X."/>
            <person name="Wang F."/>
            <person name="Yang Y."/>
            <person name="An X."/>
            <person name="Dong Z."/>
            <person name="Zhang K."/>
            <person name="Zhang X."/>
            <person name="Luo M.C."/>
            <person name="Dvorak J."/>
            <person name="Tong Y."/>
            <person name="Wang J."/>
            <person name="Yang H."/>
            <person name="Li Z."/>
            <person name="Wang D."/>
            <person name="Zhang A."/>
            <person name="Wang J."/>
        </authorList>
    </citation>
    <scope>NUCLEOTIDE SEQUENCE</scope>
    <source>
        <strain evidence="3">cv. G1812</strain>
    </source>
</reference>